<dbReference type="Proteomes" id="UP000001364">
    <property type="component" value="Chromosome"/>
</dbReference>
<dbReference type="InterPro" id="IPR010131">
    <property type="entry name" value="MdtP/NodT-like"/>
</dbReference>
<dbReference type="NCBIfam" id="TIGR01845">
    <property type="entry name" value="outer_NodT"/>
    <property type="match status" value="1"/>
</dbReference>
<evidence type="ECO:0000256" key="1">
    <source>
        <dbReference type="ARBA" id="ARBA00007613"/>
    </source>
</evidence>
<proteinExistence type="inferred from homology"/>
<feature type="chain" id="PRO_5005118551" evidence="2">
    <location>
        <begin position="25"/>
        <end position="478"/>
    </location>
</feature>
<dbReference type="Pfam" id="PF02321">
    <property type="entry name" value="OEP"/>
    <property type="match status" value="2"/>
</dbReference>
<sequence length="478" mass="49304">MRTSFLPALSAVATAALLAGCAVGPDYVAPPAPSADAFMGQPAVAARAAAPAPADAWWRGFNDPVLDRLVDRALAQNLDLAQAAARVTQARAGLGAATAALLPSASIQAQGVANHASTQTPTGRLLAATPGFDRDGSLYEGNLVAGWELDVFGGTRRDREAALARYDAAKAGVAAARLAVAAQTADTYILVRGLQERLAVARGQVETQARLVDTVRLQYDHGAAADLQLQQAQGALAQTRAGIPVLEEGLEAALNAMDVIQGAQPGTYRAELVTTTAIPVAPGLTEAGGPAGLLRRRPDLVVAEQRLRASNAEVGSALSQYFPKVSLSGLVGTATTSSATLFEGSATQAQGVLGLRWRLFDFGRVGAEVKAARGRKAEALAAYQQAVLRASEDVENAFVSLVKREVQARALSGGEASLAKARTASQVAYEAGAVSLVEVLDADARLLAVRDARAQARTEAARAAIRSFQALGGGWSAS</sequence>
<dbReference type="SUPFAM" id="SSF56954">
    <property type="entry name" value="Outer membrane efflux proteins (OEP)"/>
    <property type="match status" value="1"/>
</dbReference>
<dbReference type="SMR" id="A0A0H3C7L5"/>
<evidence type="ECO:0000256" key="2">
    <source>
        <dbReference type="RuleBase" id="RU362097"/>
    </source>
</evidence>
<dbReference type="Gene3D" id="1.20.1600.10">
    <property type="entry name" value="Outer membrane efflux proteins (OEP)"/>
    <property type="match status" value="1"/>
</dbReference>
<comment type="similarity">
    <text evidence="1 2">Belongs to the outer membrane factor (OMF) (TC 1.B.17) family.</text>
</comment>
<accession>A0A0H3C7L5</accession>
<protein>
    <submittedName>
        <fullName evidence="3">Outer membrane efflux protein</fullName>
    </submittedName>
</protein>
<keyword evidence="2" id="KW-0472">Membrane</keyword>
<dbReference type="HOGENOM" id="CLU_012817_13_0_5"/>
<dbReference type="GO" id="GO:0005886">
    <property type="term" value="C:plasma membrane"/>
    <property type="evidence" value="ECO:0007669"/>
    <property type="project" value="UniProtKB-SubCell"/>
</dbReference>
<gene>
    <name evidence="3" type="ordered locus">CCNA_01863</name>
</gene>
<organism evidence="3 4">
    <name type="scientific">Caulobacter vibrioides (strain NA1000 / CB15N)</name>
    <name type="common">Caulobacter crescentus</name>
    <dbReference type="NCBI Taxonomy" id="565050"/>
    <lineage>
        <taxon>Bacteria</taxon>
        <taxon>Pseudomonadati</taxon>
        <taxon>Pseudomonadota</taxon>
        <taxon>Alphaproteobacteria</taxon>
        <taxon>Caulobacterales</taxon>
        <taxon>Caulobacteraceae</taxon>
        <taxon>Caulobacter</taxon>
    </lineage>
</organism>
<dbReference type="PATRIC" id="fig|565050.3.peg.1826"/>
<dbReference type="EMBL" id="CP001340">
    <property type="protein sequence ID" value="ACL95328.1"/>
    <property type="molecule type" value="Genomic_DNA"/>
</dbReference>
<keyword evidence="4" id="KW-1185">Reference proteome</keyword>
<name>A0A0H3C7L5_CAUVN</name>
<dbReference type="Gene3D" id="2.20.200.10">
    <property type="entry name" value="Outer membrane efflux proteins (OEP)"/>
    <property type="match status" value="1"/>
</dbReference>
<comment type="subcellular location">
    <subcellularLocation>
        <location evidence="2">Cell membrane</location>
        <topology evidence="2">Lipid-anchor</topology>
    </subcellularLocation>
</comment>
<dbReference type="RefSeq" id="YP_002517236.1">
    <property type="nucleotide sequence ID" value="NC_011916.1"/>
</dbReference>
<dbReference type="GeneID" id="7331411"/>
<dbReference type="PROSITE" id="PS51257">
    <property type="entry name" value="PROKAR_LIPOPROTEIN"/>
    <property type="match status" value="1"/>
</dbReference>
<keyword evidence="2" id="KW-0564">Palmitate</keyword>
<dbReference type="InterPro" id="IPR003423">
    <property type="entry name" value="OMP_efflux"/>
</dbReference>
<evidence type="ECO:0000313" key="4">
    <source>
        <dbReference type="Proteomes" id="UP000001364"/>
    </source>
</evidence>
<dbReference type="PhylomeDB" id="A0A0H3C7L5"/>
<dbReference type="OrthoDB" id="9770517at2"/>
<keyword evidence="2" id="KW-0812">Transmembrane</keyword>
<feature type="signal peptide" evidence="2">
    <location>
        <begin position="1"/>
        <end position="24"/>
    </location>
</feature>
<keyword evidence="2" id="KW-0449">Lipoprotein</keyword>
<keyword evidence="2" id="KW-0732">Signal</keyword>
<dbReference type="PANTHER" id="PTHR30203">
    <property type="entry name" value="OUTER MEMBRANE CATION EFFLUX PROTEIN"/>
    <property type="match status" value="1"/>
</dbReference>
<keyword evidence="2" id="KW-1134">Transmembrane beta strand</keyword>
<evidence type="ECO:0000313" key="3">
    <source>
        <dbReference type="EMBL" id="ACL95328.1"/>
    </source>
</evidence>
<dbReference type="PANTHER" id="PTHR30203:SF25">
    <property type="entry name" value="OUTER MEMBRANE PROTEIN-RELATED"/>
    <property type="match status" value="1"/>
</dbReference>
<dbReference type="KEGG" id="ccs:CCNA_01863"/>
<reference evidence="3 4" key="1">
    <citation type="journal article" date="2010" name="J. Bacteriol.">
        <title>The genetic basis of laboratory adaptation in Caulobacter crescentus.</title>
        <authorList>
            <person name="Marks M.E."/>
            <person name="Castro-Rojas C.M."/>
            <person name="Teiling C."/>
            <person name="Du L."/>
            <person name="Kapatral V."/>
            <person name="Walunas T.L."/>
            <person name="Crosson S."/>
        </authorList>
    </citation>
    <scope>NUCLEOTIDE SEQUENCE [LARGE SCALE GENOMIC DNA]</scope>
    <source>
        <strain evidence="4">NA1000 / CB15N</strain>
    </source>
</reference>
<dbReference type="GO" id="GO:0015562">
    <property type="term" value="F:efflux transmembrane transporter activity"/>
    <property type="evidence" value="ECO:0007669"/>
    <property type="project" value="InterPro"/>
</dbReference>
<dbReference type="AlphaFoldDB" id="A0A0H3C7L5"/>
<dbReference type="RefSeq" id="WP_010919653.1">
    <property type="nucleotide sequence ID" value="NC_011916.1"/>
</dbReference>